<proteinExistence type="inferred from homology"/>
<evidence type="ECO:0000256" key="3">
    <source>
        <dbReference type="SAM" id="Phobius"/>
    </source>
</evidence>
<keyword evidence="2" id="KW-0479">Metal-binding</keyword>
<feature type="transmembrane region" description="Helical" evidence="3">
    <location>
        <begin position="6"/>
        <end position="26"/>
    </location>
</feature>
<evidence type="ECO:0000313" key="4">
    <source>
        <dbReference type="EMBL" id="WPG99053.1"/>
    </source>
</evidence>
<keyword evidence="5" id="KW-1185">Reference proteome</keyword>
<dbReference type="CDD" id="cd11069">
    <property type="entry name" value="CYP_FUM15-like"/>
    <property type="match status" value="1"/>
</dbReference>
<dbReference type="EMBL" id="CP138581">
    <property type="protein sequence ID" value="WPG99053.1"/>
    <property type="molecule type" value="Genomic_DNA"/>
</dbReference>
<comment type="similarity">
    <text evidence="1">Belongs to the cytochrome P450 family.</text>
</comment>
<accession>A0AAQ3R660</accession>
<gene>
    <name evidence="4" type="ORF">R9X50_00185800</name>
</gene>
<keyword evidence="2" id="KW-0349">Heme</keyword>
<dbReference type="PRINTS" id="PR00385">
    <property type="entry name" value="P450"/>
</dbReference>
<dbReference type="GO" id="GO:0005506">
    <property type="term" value="F:iron ion binding"/>
    <property type="evidence" value="ECO:0007669"/>
    <property type="project" value="InterPro"/>
</dbReference>
<dbReference type="InterPro" id="IPR036396">
    <property type="entry name" value="Cyt_P450_sf"/>
</dbReference>
<dbReference type="Gene3D" id="1.10.630.10">
    <property type="entry name" value="Cytochrome P450"/>
    <property type="match status" value="1"/>
</dbReference>
<keyword evidence="3" id="KW-0812">Transmembrane</keyword>
<dbReference type="SUPFAM" id="SSF48264">
    <property type="entry name" value="Cytochrome P450"/>
    <property type="match status" value="1"/>
</dbReference>
<feature type="transmembrane region" description="Helical" evidence="3">
    <location>
        <begin position="38"/>
        <end position="58"/>
    </location>
</feature>
<sequence length="537" mass="60515">MSTFTGKLVGCSLILGPPLAITLISLNNPRFLIDTSKTALVIISFLYYWIVKQVLLVLRSPLLSIPSVPGTAWILGDVVAAEKKPTGSSQKEWIDTIENSGLVRFFGFFCMSPTLLVTTTDGLHDVLLKTPYDFCKPDMQRTFLERITGRGLIAVEDNEHKLQRKIVTPAFSGRHIRDLTKIFWSKSQDVANAIAGELVKDQDEKFRTGIVEVNQWASRATLDIIGLACVGRDFDAIYNSDNEFVKQYDKVLKAEQGNPILISFLTYLIPDYVLRWVPIFEPIRQASEGRYQLRPLSRKLIETKRRDMETESEKHVDILSVLISSGQLSDDELVDQVRTFLVAGHETTSAAFTWICWLLATNATVQSRLRGELLDHFPIRQNSEIDASSFEGLLYLNAVIDEQLRLIPPVPMTIREAVHDTVITGQHVPKGTRVLICPWAINRSQKIWGTDAEEFKPERWLNGQSPHPAGLLSVLTFLHGPRSCIGQTFSRAELKCLVVSMVTRFELQMADPDEVIEPAGLITIKPKHGLRLRLREL</sequence>
<dbReference type="GO" id="GO:0020037">
    <property type="term" value="F:heme binding"/>
    <property type="evidence" value="ECO:0007669"/>
    <property type="project" value="InterPro"/>
</dbReference>
<dbReference type="AlphaFoldDB" id="A0AAQ3R660"/>
<dbReference type="GO" id="GO:0016705">
    <property type="term" value="F:oxidoreductase activity, acting on paired donors, with incorporation or reduction of molecular oxygen"/>
    <property type="evidence" value="ECO:0007669"/>
    <property type="project" value="InterPro"/>
</dbReference>
<name>A0AAQ3R660_9PEZI</name>
<dbReference type="GO" id="GO:0004497">
    <property type="term" value="F:monooxygenase activity"/>
    <property type="evidence" value="ECO:0007669"/>
    <property type="project" value="InterPro"/>
</dbReference>
<evidence type="ECO:0000256" key="2">
    <source>
        <dbReference type="PIRSR" id="PIRSR602401-1"/>
    </source>
</evidence>
<comment type="cofactor">
    <cofactor evidence="2">
        <name>heme</name>
        <dbReference type="ChEBI" id="CHEBI:30413"/>
    </cofactor>
</comment>
<keyword evidence="3" id="KW-0472">Membrane</keyword>
<dbReference type="InterPro" id="IPR050121">
    <property type="entry name" value="Cytochrome_P450_monoxygenase"/>
</dbReference>
<feature type="binding site" description="axial binding residue" evidence="2">
    <location>
        <position position="484"/>
    </location>
    <ligand>
        <name>heme</name>
        <dbReference type="ChEBI" id="CHEBI:30413"/>
    </ligand>
    <ligandPart>
        <name>Fe</name>
        <dbReference type="ChEBI" id="CHEBI:18248"/>
    </ligandPart>
</feature>
<keyword evidence="3" id="KW-1133">Transmembrane helix</keyword>
<reference evidence="4 5" key="1">
    <citation type="submission" date="2023-11" db="EMBL/GenBank/DDBJ databases">
        <title>An acidophilic fungus is an integral part of prey digestion in a carnivorous sundew plant.</title>
        <authorList>
            <person name="Tsai I.J."/>
        </authorList>
    </citation>
    <scope>NUCLEOTIDE SEQUENCE [LARGE SCALE GENOMIC DNA]</scope>
    <source>
        <strain evidence="4">169a</strain>
    </source>
</reference>
<dbReference type="InterPro" id="IPR002401">
    <property type="entry name" value="Cyt_P450_E_grp-I"/>
</dbReference>
<dbReference type="PANTHER" id="PTHR24305:SF166">
    <property type="entry name" value="CYTOCHROME P450 12A4, MITOCHONDRIAL-RELATED"/>
    <property type="match status" value="1"/>
</dbReference>
<protein>
    <submittedName>
        <fullName evidence="4">Cytochrome p450 3a16</fullName>
    </submittedName>
</protein>
<dbReference type="InterPro" id="IPR001128">
    <property type="entry name" value="Cyt_P450"/>
</dbReference>
<dbReference type="PANTHER" id="PTHR24305">
    <property type="entry name" value="CYTOCHROME P450"/>
    <property type="match status" value="1"/>
</dbReference>
<keyword evidence="2" id="KW-0408">Iron</keyword>
<dbReference type="Pfam" id="PF00067">
    <property type="entry name" value="p450"/>
    <property type="match status" value="1"/>
</dbReference>
<dbReference type="Proteomes" id="UP001303373">
    <property type="component" value="Chromosome 2"/>
</dbReference>
<evidence type="ECO:0000313" key="5">
    <source>
        <dbReference type="Proteomes" id="UP001303373"/>
    </source>
</evidence>
<dbReference type="PRINTS" id="PR00463">
    <property type="entry name" value="EP450I"/>
</dbReference>
<organism evidence="4 5">
    <name type="scientific">Acrodontium crateriforme</name>
    <dbReference type="NCBI Taxonomy" id="150365"/>
    <lineage>
        <taxon>Eukaryota</taxon>
        <taxon>Fungi</taxon>
        <taxon>Dikarya</taxon>
        <taxon>Ascomycota</taxon>
        <taxon>Pezizomycotina</taxon>
        <taxon>Dothideomycetes</taxon>
        <taxon>Dothideomycetidae</taxon>
        <taxon>Mycosphaerellales</taxon>
        <taxon>Teratosphaeriaceae</taxon>
        <taxon>Acrodontium</taxon>
    </lineage>
</organism>
<evidence type="ECO:0000256" key="1">
    <source>
        <dbReference type="ARBA" id="ARBA00010617"/>
    </source>
</evidence>